<evidence type="ECO:0000259" key="1">
    <source>
        <dbReference type="PROSITE" id="PS50181"/>
    </source>
</evidence>
<organism evidence="2 3">
    <name type="scientific">Lactuca virosa</name>
    <dbReference type="NCBI Taxonomy" id="75947"/>
    <lineage>
        <taxon>Eukaryota</taxon>
        <taxon>Viridiplantae</taxon>
        <taxon>Streptophyta</taxon>
        <taxon>Embryophyta</taxon>
        <taxon>Tracheophyta</taxon>
        <taxon>Spermatophyta</taxon>
        <taxon>Magnoliopsida</taxon>
        <taxon>eudicotyledons</taxon>
        <taxon>Gunneridae</taxon>
        <taxon>Pentapetalae</taxon>
        <taxon>asterids</taxon>
        <taxon>campanulids</taxon>
        <taxon>Asterales</taxon>
        <taxon>Asteraceae</taxon>
        <taxon>Cichorioideae</taxon>
        <taxon>Cichorieae</taxon>
        <taxon>Lactucinae</taxon>
        <taxon>Lactuca</taxon>
    </lineage>
</organism>
<dbReference type="InterPro" id="IPR036047">
    <property type="entry name" value="F-box-like_dom_sf"/>
</dbReference>
<dbReference type="CDD" id="cd22157">
    <property type="entry name" value="F-box_AtFBW1-like"/>
    <property type="match status" value="1"/>
</dbReference>
<dbReference type="InterPro" id="IPR050796">
    <property type="entry name" value="SCF_F-box_component"/>
</dbReference>
<dbReference type="Gene3D" id="1.20.1280.50">
    <property type="match status" value="1"/>
</dbReference>
<evidence type="ECO:0000313" key="2">
    <source>
        <dbReference type="EMBL" id="CAH1444714.1"/>
    </source>
</evidence>
<name>A0AAU9P3T2_9ASTR</name>
<accession>A0AAU9P3T2</accession>
<dbReference type="NCBIfam" id="TIGR01640">
    <property type="entry name" value="F_box_assoc_1"/>
    <property type="match status" value="1"/>
</dbReference>
<comment type="caution">
    <text evidence="2">The sequence shown here is derived from an EMBL/GenBank/DDBJ whole genome shotgun (WGS) entry which is preliminary data.</text>
</comment>
<dbReference type="SMART" id="SM00256">
    <property type="entry name" value="FBOX"/>
    <property type="match status" value="1"/>
</dbReference>
<keyword evidence="3" id="KW-1185">Reference proteome</keyword>
<sequence length="382" mass="44263">MEDLPVPVMFDILSRLPVKTIIHCKCVCKKWLDLVSDSYFADLHLSRSPAGFMIHHNSEKETNGNYHKPGILKWVEIKDKLDRQHLQQDPVMRLDLNLSPFFQNSRVHPVGSVNGLICLWQYGLKTDNYFICNPITREYMILPNQQYYKQGYVVINHGFGVGSLTHEYKVIRIYQRDIPFNPTSTSGIREAEVYTLGMGKWRSLGHVPYTIGGFFGLFFNGHVHWSVFGKDSPEKLFAFDLDNETFKLFPSPPVETIQGSHHFLSLAVLKGCLCQSDTFESQFTLWVMREYGIKESWHREVMIKEGVSPALDWLMWEPVCLIERLNDGTILMVYYEDKLLACSFEKGTIANSDFFDPCFTGIAYRPSFLKLRNFKSERVHVF</sequence>
<dbReference type="PROSITE" id="PS50181">
    <property type="entry name" value="FBOX"/>
    <property type="match status" value="1"/>
</dbReference>
<dbReference type="PANTHER" id="PTHR31672:SF13">
    <property type="entry name" value="F-BOX PROTEIN CPR30-LIKE"/>
    <property type="match status" value="1"/>
</dbReference>
<protein>
    <recommendedName>
        <fullName evidence="1">F-box domain-containing protein</fullName>
    </recommendedName>
</protein>
<gene>
    <name evidence="2" type="ORF">LVIROSA_LOCUS30525</name>
</gene>
<evidence type="ECO:0000313" key="3">
    <source>
        <dbReference type="Proteomes" id="UP001157418"/>
    </source>
</evidence>
<dbReference type="Proteomes" id="UP001157418">
    <property type="component" value="Unassembled WGS sequence"/>
</dbReference>
<dbReference type="Pfam" id="PF12937">
    <property type="entry name" value="F-box-like"/>
    <property type="match status" value="1"/>
</dbReference>
<dbReference type="EMBL" id="CAKMRJ010005523">
    <property type="protein sequence ID" value="CAH1444714.1"/>
    <property type="molecule type" value="Genomic_DNA"/>
</dbReference>
<reference evidence="2 3" key="1">
    <citation type="submission" date="2022-01" db="EMBL/GenBank/DDBJ databases">
        <authorList>
            <person name="Xiong W."/>
            <person name="Schranz E."/>
        </authorList>
    </citation>
    <scope>NUCLEOTIDE SEQUENCE [LARGE SCALE GENOMIC DNA]</scope>
</reference>
<dbReference type="AlphaFoldDB" id="A0AAU9P3T2"/>
<dbReference type="InterPro" id="IPR017451">
    <property type="entry name" value="F-box-assoc_interact_dom"/>
</dbReference>
<feature type="domain" description="F-box" evidence="1">
    <location>
        <begin position="1"/>
        <end position="43"/>
    </location>
</feature>
<dbReference type="SUPFAM" id="SSF81383">
    <property type="entry name" value="F-box domain"/>
    <property type="match status" value="1"/>
</dbReference>
<dbReference type="InterPro" id="IPR001810">
    <property type="entry name" value="F-box_dom"/>
</dbReference>
<dbReference type="Pfam" id="PF08268">
    <property type="entry name" value="FBA_3"/>
    <property type="match status" value="1"/>
</dbReference>
<dbReference type="InterPro" id="IPR013187">
    <property type="entry name" value="F-box-assoc_dom_typ3"/>
</dbReference>
<proteinExistence type="predicted"/>
<dbReference type="PANTHER" id="PTHR31672">
    <property type="entry name" value="BNACNNG10540D PROTEIN"/>
    <property type="match status" value="1"/>
</dbReference>